<keyword evidence="2" id="KW-1185">Reference proteome</keyword>
<proteinExistence type="predicted"/>
<organism evidence="1 2">
    <name type="scientific">Chlamydomonas reinhardtii</name>
    <name type="common">Chlamydomonas smithii</name>
    <dbReference type="NCBI Taxonomy" id="3055"/>
    <lineage>
        <taxon>Eukaryota</taxon>
        <taxon>Viridiplantae</taxon>
        <taxon>Chlorophyta</taxon>
        <taxon>core chlorophytes</taxon>
        <taxon>Chlorophyceae</taxon>
        <taxon>CS clade</taxon>
        <taxon>Chlamydomonadales</taxon>
        <taxon>Chlamydomonadaceae</taxon>
        <taxon>Chlamydomonas</taxon>
    </lineage>
</organism>
<dbReference type="InParanoid" id="A0A2K3DYF7"/>
<reference evidence="1 2" key="1">
    <citation type="journal article" date="2007" name="Science">
        <title>The Chlamydomonas genome reveals the evolution of key animal and plant functions.</title>
        <authorList>
            <person name="Merchant S.S."/>
            <person name="Prochnik S.E."/>
            <person name="Vallon O."/>
            <person name="Harris E.H."/>
            <person name="Karpowicz S.J."/>
            <person name="Witman G.B."/>
            <person name="Terry A."/>
            <person name="Salamov A."/>
            <person name="Fritz-Laylin L.K."/>
            <person name="Marechal-Drouard L."/>
            <person name="Marshall W.F."/>
            <person name="Qu L.H."/>
            <person name="Nelson D.R."/>
            <person name="Sanderfoot A.A."/>
            <person name="Spalding M.H."/>
            <person name="Kapitonov V.V."/>
            <person name="Ren Q."/>
            <person name="Ferris P."/>
            <person name="Lindquist E."/>
            <person name="Shapiro H."/>
            <person name="Lucas S.M."/>
            <person name="Grimwood J."/>
            <person name="Schmutz J."/>
            <person name="Cardol P."/>
            <person name="Cerutti H."/>
            <person name="Chanfreau G."/>
            <person name="Chen C.L."/>
            <person name="Cognat V."/>
            <person name="Croft M.T."/>
            <person name="Dent R."/>
            <person name="Dutcher S."/>
            <person name="Fernandez E."/>
            <person name="Fukuzawa H."/>
            <person name="Gonzalez-Ballester D."/>
            <person name="Gonzalez-Halphen D."/>
            <person name="Hallmann A."/>
            <person name="Hanikenne M."/>
            <person name="Hippler M."/>
            <person name="Inwood W."/>
            <person name="Jabbari K."/>
            <person name="Kalanon M."/>
            <person name="Kuras R."/>
            <person name="Lefebvre P.A."/>
            <person name="Lemaire S.D."/>
            <person name="Lobanov A.V."/>
            <person name="Lohr M."/>
            <person name="Manuell A."/>
            <person name="Meier I."/>
            <person name="Mets L."/>
            <person name="Mittag M."/>
            <person name="Mittelmeier T."/>
            <person name="Moroney J.V."/>
            <person name="Moseley J."/>
            <person name="Napoli C."/>
            <person name="Nedelcu A.M."/>
            <person name="Niyogi K."/>
            <person name="Novoselov S.V."/>
            <person name="Paulsen I.T."/>
            <person name="Pazour G."/>
            <person name="Purton S."/>
            <person name="Ral J.P."/>
            <person name="Riano-Pachon D.M."/>
            <person name="Riekhof W."/>
            <person name="Rymarquis L."/>
            <person name="Schroda M."/>
            <person name="Stern D."/>
            <person name="Umen J."/>
            <person name="Willows R."/>
            <person name="Wilson N."/>
            <person name="Zimmer S.L."/>
            <person name="Allmer J."/>
            <person name="Balk J."/>
            <person name="Bisova K."/>
            <person name="Chen C.J."/>
            <person name="Elias M."/>
            <person name="Gendler K."/>
            <person name="Hauser C."/>
            <person name="Lamb M.R."/>
            <person name="Ledford H."/>
            <person name="Long J.C."/>
            <person name="Minagawa J."/>
            <person name="Page M.D."/>
            <person name="Pan J."/>
            <person name="Pootakham W."/>
            <person name="Roje S."/>
            <person name="Rose A."/>
            <person name="Stahlberg E."/>
            <person name="Terauchi A.M."/>
            <person name="Yang P."/>
            <person name="Ball S."/>
            <person name="Bowler C."/>
            <person name="Dieckmann C.L."/>
            <person name="Gladyshev V.N."/>
            <person name="Green P."/>
            <person name="Jorgensen R."/>
            <person name="Mayfield S."/>
            <person name="Mueller-Roeber B."/>
            <person name="Rajamani S."/>
            <person name="Sayre R.T."/>
            <person name="Brokstein P."/>
            <person name="Dubchak I."/>
            <person name="Goodstein D."/>
            <person name="Hornick L."/>
            <person name="Huang Y.W."/>
            <person name="Jhaveri J."/>
            <person name="Luo Y."/>
            <person name="Martinez D."/>
            <person name="Ngau W.C."/>
            <person name="Otillar B."/>
            <person name="Poliakov A."/>
            <person name="Porter A."/>
            <person name="Szajkowski L."/>
            <person name="Werner G."/>
            <person name="Zhou K."/>
            <person name="Grigoriev I.V."/>
            <person name="Rokhsar D.S."/>
            <person name="Grossman A.R."/>
        </authorList>
    </citation>
    <scope>NUCLEOTIDE SEQUENCE [LARGE SCALE GENOMIC DNA]</scope>
    <source>
        <strain evidence="2">CC-503</strain>
    </source>
</reference>
<dbReference type="AlphaFoldDB" id="A0A2K3DYF7"/>
<dbReference type="Proteomes" id="UP000006906">
    <property type="component" value="Chromosome 3"/>
</dbReference>
<dbReference type="KEGG" id="cre:CHLRE_03g192150v5"/>
<dbReference type="OrthoDB" id="10510907at2759"/>
<dbReference type="RefSeq" id="XP_042926323.1">
    <property type="nucleotide sequence ID" value="XM_043061194.1"/>
</dbReference>
<dbReference type="GeneID" id="66052946"/>
<protein>
    <submittedName>
        <fullName evidence="1">Uncharacterized protein</fullName>
    </submittedName>
</protein>
<dbReference type="EMBL" id="CM008964">
    <property type="protein sequence ID" value="PNW85555.1"/>
    <property type="molecule type" value="Genomic_DNA"/>
</dbReference>
<sequence>MRSLSSTRASLGRALLLGGSGSNSAANSASTAAITAAAAAAYSALVPQQQPQSDLPALLAAAARRHFGSGTDYSDGRADSHEFEPRGGAAAVGAGRNKCVMHCDEGFGTASAWRTTQPRLGAWPNAEPGVPRPDVVPAPEPSIFVKETKLSIIGGLTDTDAIEEYDRIKGTADLDDNGSPTAMSGM</sequence>
<dbReference type="Gramene" id="PNW85555">
    <property type="protein sequence ID" value="PNW85555"/>
    <property type="gene ID" value="CHLRE_03g192150v5"/>
</dbReference>
<dbReference type="ExpressionAtlas" id="A0A2K3DYF7">
    <property type="expression patterns" value="baseline"/>
</dbReference>
<name>A0A2K3DYF7_CHLRE</name>
<evidence type="ECO:0000313" key="2">
    <source>
        <dbReference type="Proteomes" id="UP000006906"/>
    </source>
</evidence>
<accession>A0A2K3DYF7</accession>
<evidence type="ECO:0000313" key="1">
    <source>
        <dbReference type="EMBL" id="PNW85555.1"/>
    </source>
</evidence>
<gene>
    <name evidence="1" type="ORF">CHLRE_03g192150v5</name>
</gene>